<evidence type="ECO:0000256" key="3">
    <source>
        <dbReference type="ARBA" id="ARBA00023038"/>
    </source>
</evidence>
<dbReference type="PANTHER" id="PTHR24214">
    <property type="entry name" value="PDZ AND LIM DOMAIN PROTEIN ZASP"/>
    <property type="match status" value="1"/>
</dbReference>
<comment type="subcellular location">
    <subcellularLocation>
        <location evidence="1">Cytoplasm</location>
    </subcellularLocation>
</comment>
<keyword evidence="3" id="KW-0479">Metal-binding</keyword>
<comment type="caution">
    <text evidence="5">The sequence shown here is derived from an EMBL/GenBank/DDBJ whole genome shotgun (WGS) entry which is preliminary data.</text>
</comment>
<evidence type="ECO:0000313" key="6">
    <source>
        <dbReference type="Proteomes" id="UP001519460"/>
    </source>
</evidence>
<organism evidence="5 6">
    <name type="scientific">Batillaria attramentaria</name>
    <dbReference type="NCBI Taxonomy" id="370345"/>
    <lineage>
        <taxon>Eukaryota</taxon>
        <taxon>Metazoa</taxon>
        <taxon>Spiralia</taxon>
        <taxon>Lophotrochozoa</taxon>
        <taxon>Mollusca</taxon>
        <taxon>Gastropoda</taxon>
        <taxon>Caenogastropoda</taxon>
        <taxon>Sorbeoconcha</taxon>
        <taxon>Cerithioidea</taxon>
        <taxon>Batillariidae</taxon>
        <taxon>Batillaria</taxon>
    </lineage>
</organism>
<dbReference type="SMART" id="SM00228">
    <property type="entry name" value="PDZ"/>
    <property type="match status" value="1"/>
</dbReference>
<dbReference type="GO" id="GO:0005737">
    <property type="term" value="C:cytoplasm"/>
    <property type="evidence" value="ECO:0007669"/>
    <property type="project" value="UniProtKB-SubCell"/>
</dbReference>
<dbReference type="InterPro" id="IPR036034">
    <property type="entry name" value="PDZ_sf"/>
</dbReference>
<feature type="domain" description="PDZ" evidence="4">
    <location>
        <begin position="113"/>
        <end position="164"/>
    </location>
</feature>
<accession>A0ABD0KH24</accession>
<dbReference type="PROSITE" id="PS50106">
    <property type="entry name" value="PDZ"/>
    <property type="match status" value="1"/>
</dbReference>
<reference evidence="5 6" key="1">
    <citation type="journal article" date="2023" name="Sci. Data">
        <title>Genome assembly of the Korean intertidal mud-creeper Batillaria attramentaria.</title>
        <authorList>
            <person name="Patra A.K."/>
            <person name="Ho P.T."/>
            <person name="Jun S."/>
            <person name="Lee S.J."/>
            <person name="Kim Y."/>
            <person name="Won Y.J."/>
        </authorList>
    </citation>
    <scope>NUCLEOTIDE SEQUENCE [LARGE SCALE GENOMIC DNA]</scope>
    <source>
        <strain evidence="5">Wonlab-2016</strain>
    </source>
</reference>
<name>A0ABD0KH24_9CAEN</name>
<evidence type="ECO:0000313" key="5">
    <source>
        <dbReference type="EMBL" id="KAK7486404.1"/>
    </source>
</evidence>
<keyword evidence="6" id="KW-1185">Reference proteome</keyword>
<keyword evidence="2" id="KW-0963">Cytoplasm</keyword>
<dbReference type="InterPro" id="IPR050604">
    <property type="entry name" value="PDZ-LIM_domain"/>
</dbReference>
<dbReference type="AlphaFoldDB" id="A0ABD0KH24"/>
<keyword evidence="3" id="KW-0440">LIM domain</keyword>
<dbReference type="InterPro" id="IPR001478">
    <property type="entry name" value="PDZ"/>
</dbReference>
<evidence type="ECO:0000256" key="1">
    <source>
        <dbReference type="ARBA" id="ARBA00004496"/>
    </source>
</evidence>
<dbReference type="EMBL" id="JACVVK020000179">
    <property type="protein sequence ID" value="KAK7486404.1"/>
    <property type="molecule type" value="Genomic_DNA"/>
</dbReference>
<dbReference type="PANTHER" id="PTHR24214:SF38">
    <property type="entry name" value="PDZ AND LIM DOMAIN PROTEIN ZASP-RELATED"/>
    <property type="match status" value="1"/>
</dbReference>
<dbReference type="Gene3D" id="2.30.42.10">
    <property type="match status" value="1"/>
</dbReference>
<keyword evidence="3" id="KW-0862">Zinc</keyword>
<protein>
    <recommendedName>
        <fullName evidence="4">PDZ domain-containing protein</fullName>
    </recommendedName>
</protein>
<proteinExistence type="predicted"/>
<evidence type="ECO:0000259" key="4">
    <source>
        <dbReference type="PROSITE" id="PS50106"/>
    </source>
</evidence>
<evidence type="ECO:0000256" key="2">
    <source>
        <dbReference type="ARBA" id="ARBA00022490"/>
    </source>
</evidence>
<gene>
    <name evidence="5" type="ORF">BaRGS_00022328</name>
</gene>
<dbReference type="Pfam" id="PF00595">
    <property type="entry name" value="PDZ"/>
    <property type="match status" value="1"/>
</dbReference>
<dbReference type="Proteomes" id="UP001519460">
    <property type="component" value="Unassembled WGS sequence"/>
</dbReference>
<sequence>MAGSIVQLHRSPGQSWGFRLGGGLDFGQQLTVKKDQPDGRQIKNSLLCMPRADPSACRLLFIRTGSTGVSGYLLRLKLRSCGPTVIALLAAPLWESHPELRPDCVVSRTKFHVEPGTPSAGALAPGDKILGIGNTNARQLTHMQAHQLIKSAGNSLQLTLIRGPSTDFSAIKPKGPVKFSPWKHN</sequence>
<dbReference type="SUPFAM" id="SSF50156">
    <property type="entry name" value="PDZ domain-like"/>
    <property type="match status" value="1"/>
</dbReference>